<name>A0A532UZB0_UNCL8</name>
<feature type="transmembrane region" description="Helical" evidence="6">
    <location>
        <begin position="74"/>
        <end position="95"/>
    </location>
</feature>
<keyword evidence="3 6" id="KW-0812">Transmembrane</keyword>
<gene>
    <name evidence="7" type="ORF">CEE37_07995</name>
</gene>
<dbReference type="InterPro" id="IPR051611">
    <property type="entry name" value="ECF_transporter_component"/>
</dbReference>
<dbReference type="GO" id="GO:0005886">
    <property type="term" value="C:plasma membrane"/>
    <property type="evidence" value="ECO:0007669"/>
    <property type="project" value="UniProtKB-ARBA"/>
</dbReference>
<evidence type="ECO:0000256" key="4">
    <source>
        <dbReference type="ARBA" id="ARBA00022989"/>
    </source>
</evidence>
<dbReference type="AlphaFoldDB" id="A0A532UZB0"/>
<dbReference type="PANTHER" id="PTHR34857">
    <property type="entry name" value="SLL0384 PROTEIN"/>
    <property type="match status" value="1"/>
</dbReference>
<feature type="transmembrane region" description="Helical" evidence="6">
    <location>
        <begin position="116"/>
        <end position="139"/>
    </location>
</feature>
<feature type="transmembrane region" description="Helical" evidence="6">
    <location>
        <begin position="34"/>
        <end position="62"/>
    </location>
</feature>
<keyword evidence="5 6" id="KW-0472">Membrane</keyword>
<reference evidence="7 8" key="1">
    <citation type="submission" date="2017-06" db="EMBL/GenBank/DDBJ databases">
        <title>Novel microbial phyla capable of carbon fixation and sulfur reduction in deep-sea sediments.</title>
        <authorList>
            <person name="Huang J."/>
            <person name="Baker B."/>
            <person name="Wang Y."/>
        </authorList>
    </citation>
    <scope>NUCLEOTIDE SEQUENCE [LARGE SCALE GENOMIC DNA]</scope>
    <source>
        <strain evidence="7">B3_LCP</strain>
    </source>
</reference>
<organism evidence="7 8">
    <name type="scientific">candidate division LCP-89 bacterium B3_LCP</name>
    <dbReference type="NCBI Taxonomy" id="2012998"/>
    <lineage>
        <taxon>Bacteria</taxon>
        <taxon>Pseudomonadati</taxon>
        <taxon>Bacteria division LCP-89</taxon>
    </lineage>
</organism>
<evidence type="ECO:0000256" key="1">
    <source>
        <dbReference type="ARBA" id="ARBA00004141"/>
    </source>
</evidence>
<dbReference type="PANTHER" id="PTHR34857:SF2">
    <property type="entry name" value="SLL0384 PROTEIN"/>
    <property type="match status" value="1"/>
</dbReference>
<feature type="transmembrane region" description="Helical" evidence="6">
    <location>
        <begin position="251"/>
        <end position="271"/>
    </location>
</feature>
<evidence type="ECO:0000313" key="8">
    <source>
        <dbReference type="Proteomes" id="UP000319619"/>
    </source>
</evidence>
<comment type="subcellular location">
    <subcellularLocation>
        <location evidence="1">Membrane</location>
        <topology evidence="1">Multi-pass membrane protein</topology>
    </subcellularLocation>
</comment>
<feature type="transmembrane region" description="Helical" evidence="6">
    <location>
        <begin position="159"/>
        <end position="181"/>
    </location>
</feature>
<dbReference type="Pfam" id="PF02361">
    <property type="entry name" value="CbiQ"/>
    <property type="match status" value="1"/>
</dbReference>
<evidence type="ECO:0000256" key="5">
    <source>
        <dbReference type="ARBA" id="ARBA00023136"/>
    </source>
</evidence>
<proteinExistence type="predicted"/>
<protein>
    <submittedName>
        <fullName evidence="7">Transporter</fullName>
    </submittedName>
</protein>
<dbReference type="EMBL" id="NJBN01000005">
    <property type="protein sequence ID" value="TKJ40258.1"/>
    <property type="molecule type" value="Genomic_DNA"/>
</dbReference>
<evidence type="ECO:0000256" key="3">
    <source>
        <dbReference type="ARBA" id="ARBA00022692"/>
    </source>
</evidence>
<dbReference type="Proteomes" id="UP000319619">
    <property type="component" value="Unassembled WGS sequence"/>
</dbReference>
<evidence type="ECO:0000256" key="6">
    <source>
        <dbReference type="SAM" id="Phobius"/>
    </source>
</evidence>
<sequence>MYRLYKLRFLQDLTLGRYFPGDSALHRLDSRTKIVCSLMLMLTVFFIGNVVAIVLFLFLSILLFPAAKIPLHLFWRYVTAFKWLYLITFLIHLFFHSGHEILRIPLIGLAVTTEGITAGILFTVRIAVLVLVSTILMAVATPQELTDGLEKIFRPLKFFGLPVSEGALVVSIALRFVPILMQEAKEISKAQAARGVELEGSRIAVIRNMLPMVFPLFAGALKKADDLALALEARAYRCGGKRTQMLTRNPALHDFTAISVVTITAVLFILYG</sequence>
<evidence type="ECO:0000256" key="2">
    <source>
        <dbReference type="ARBA" id="ARBA00022475"/>
    </source>
</evidence>
<comment type="caution">
    <text evidence="7">The sequence shown here is derived from an EMBL/GenBank/DDBJ whole genome shotgun (WGS) entry which is preliminary data.</text>
</comment>
<keyword evidence="4 6" id="KW-1133">Transmembrane helix</keyword>
<accession>A0A532UZB0</accession>
<dbReference type="CDD" id="cd16914">
    <property type="entry name" value="EcfT"/>
    <property type="match status" value="1"/>
</dbReference>
<dbReference type="InterPro" id="IPR003339">
    <property type="entry name" value="ABC/ECF_trnsptr_transmembrane"/>
</dbReference>
<evidence type="ECO:0000313" key="7">
    <source>
        <dbReference type="EMBL" id="TKJ40258.1"/>
    </source>
</evidence>
<keyword evidence="2" id="KW-1003">Cell membrane</keyword>